<gene>
    <name evidence="2" type="ORF">BWQ96_00864</name>
</gene>
<evidence type="ECO:0000313" key="3">
    <source>
        <dbReference type="Proteomes" id="UP000247409"/>
    </source>
</evidence>
<dbReference type="AlphaFoldDB" id="A0A2V3J7S9"/>
<feature type="chain" id="PRO_5015871232" evidence="1">
    <location>
        <begin position="18"/>
        <end position="431"/>
    </location>
</feature>
<keyword evidence="1" id="KW-0732">Signal</keyword>
<comment type="caution">
    <text evidence="2">The sequence shown here is derived from an EMBL/GenBank/DDBJ whole genome shotgun (WGS) entry which is preliminary data.</text>
</comment>
<name>A0A2V3J7S9_9FLOR</name>
<keyword evidence="3" id="KW-1185">Reference proteome</keyword>
<dbReference type="OrthoDB" id="10417688at2759"/>
<dbReference type="EMBL" id="NBIV01000006">
    <property type="protein sequence ID" value="PXF49290.1"/>
    <property type="molecule type" value="Genomic_DNA"/>
</dbReference>
<accession>A0A2V3J7S9</accession>
<dbReference type="Proteomes" id="UP000247409">
    <property type="component" value="Unassembled WGS sequence"/>
</dbReference>
<evidence type="ECO:0000256" key="1">
    <source>
        <dbReference type="SAM" id="SignalP"/>
    </source>
</evidence>
<evidence type="ECO:0000313" key="2">
    <source>
        <dbReference type="EMBL" id="PXF49290.1"/>
    </source>
</evidence>
<reference evidence="2 3" key="1">
    <citation type="journal article" date="2018" name="Mol. Biol. Evol.">
        <title>Analysis of the draft genome of the red seaweed Gracilariopsis chorda provides insights into genome size evolution in Rhodophyta.</title>
        <authorList>
            <person name="Lee J."/>
            <person name="Yang E.C."/>
            <person name="Graf L."/>
            <person name="Yang J.H."/>
            <person name="Qiu H."/>
            <person name="Zel Zion U."/>
            <person name="Chan C.X."/>
            <person name="Stephens T.G."/>
            <person name="Weber A.P.M."/>
            <person name="Boo G.H."/>
            <person name="Boo S.M."/>
            <person name="Kim K.M."/>
            <person name="Shin Y."/>
            <person name="Jung M."/>
            <person name="Lee S.J."/>
            <person name="Yim H.S."/>
            <person name="Lee J.H."/>
            <person name="Bhattacharya D."/>
            <person name="Yoon H.S."/>
        </authorList>
    </citation>
    <scope>NUCLEOTIDE SEQUENCE [LARGE SCALE GENOMIC DNA]</scope>
    <source>
        <strain evidence="2 3">SKKU-2015</strain>
        <tissue evidence="2">Whole body</tissue>
    </source>
</reference>
<protein>
    <submittedName>
        <fullName evidence="2">Uncharacterized protein</fullName>
    </submittedName>
</protein>
<proteinExistence type="predicted"/>
<feature type="signal peptide" evidence="1">
    <location>
        <begin position="1"/>
        <end position="17"/>
    </location>
</feature>
<organism evidence="2 3">
    <name type="scientific">Gracilariopsis chorda</name>
    <dbReference type="NCBI Taxonomy" id="448386"/>
    <lineage>
        <taxon>Eukaryota</taxon>
        <taxon>Rhodophyta</taxon>
        <taxon>Florideophyceae</taxon>
        <taxon>Rhodymeniophycidae</taxon>
        <taxon>Gracilariales</taxon>
        <taxon>Gracilariaceae</taxon>
        <taxon>Gracilariopsis</taxon>
    </lineage>
</organism>
<sequence length="431" mass="47554">MYLATAFFVILVTRTFARAPKCTSTIGLNAFLSTSFLVNADLIRFGVPSEVVTKYYDRAVMDVARFCNCSSVSVDETCVQLIFEESLELSLLKGALDADSLLSKGQRDQVSPTAPENKVKLFPLYDPGKTLSGLSSTQTEELNSHLTRLLSASKSVVSIQSEYWQRSRFPSDETFFQDTYESQKAACGEYQVASKMDNRTFPAWAATAYVIGLVQEVRKAQGEVSAAIDILAAHASFVFNGARCYRVNGLKLHIPVRKMEEYLATAQKLLNEAGQRSHPIPLNDIRKVSESSATFFPRLVTKLSSLSSNGDGRTVLVTDGTTIERALVNTLLMGDPLLLGEITLGPAAYECPERWIRVSRVLPLANMDEQCCPEKCEYAALSLSDPFLYTVTQEKCCELCNYFICKDHTLLPELKISGDGVAAKSPLYVSI</sequence>